<feature type="transmembrane region" description="Helical" evidence="5">
    <location>
        <begin position="179"/>
        <end position="199"/>
    </location>
</feature>
<dbReference type="InterPro" id="IPR038665">
    <property type="entry name" value="Voltage-dep_anion_channel_sf"/>
</dbReference>
<feature type="transmembrane region" description="Helical" evidence="5">
    <location>
        <begin position="250"/>
        <end position="269"/>
    </location>
</feature>
<protein>
    <submittedName>
        <fullName evidence="6">Tellurite resistance/C4-dicarboxylate transporter family protein</fullName>
    </submittedName>
</protein>
<gene>
    <name evidence="6" type="ORF">OFY01_00930</name>
</gene>
<dbReference type="InterPro" id="IPR004695">
    <property type="entry name" value="SLAC1/Mae1/Ssu1/TehA"/>
</dbReference>
<sequence length="321" mass="34111">MPPAAGAAVMATGIVSVGLHTVGPEALSVLLLALGSALWLVLAYDYTDRFVRDRARWEREADSPPALTAVAATTVLGTRYALLGWDWLAGVLLVIAVVVWPVLLYVVVRHWRPRMPGAVFLGTVATQGLAVLGATLSARLGVAWLGYAAMVMFWFGLVVYVAAFMRFELRQVLTGAGDHWVAGGALAISTLAAAKLVLADRAEGLWNTDESQVLRDMCGLLLASAAAWYVVLAVAELVEPRPRYDVRRWSTVFPMGMTAAATLAVATAVDTSWLTGPGRVLVWIGLAAWLAAAVGAGRVVRRASRGAHGTKTPTVRSTGPR</sequence>
<dbReference type="Proteomes" id="UP001163064">
    <property type="component" value="Unassembled WGS sequence"/>
</dbReference>
<comment type="caution">
    <text evidence="6">The sequence shown here is derived from an EMBL/GenBank/DDBJ whole genome shotgun (WGS) entry which is preliminary data.</text>
</comment>
<keyword evidence="7" id="KW-1185">Reference proteome</keyword>
<keyword evidence="2 5" id="KW-0812">Transmembrane</keyword>
<evidence type="ECO:0000256" key="2">
    <source>
        <dbReference type="ARBA" id="ARBA00022692"/>
    </source>
</evidence>
<evidence type="ECO:0000256" key="1">
    <source>
        <dbReference type="ARBA" id="ARBA00004141"/>
    </source>
</evidence>
<evidence type="ECO:0000256" key="4">
    <source>
        <dbReference type="ARBA" id="ARBA00023136"/>
    </source>
</evidence>
<dbReference type="CDD" id="cd09319">
    <property type="entry name" value="TDT_like_1"/>
    <property type="match status" value="1"/>
</dbReference>
<dbReference type="Gene3D" id="1.50.10.150">
    <property type="entry name" value="Voltage-dependent anion channel"/>
    <property type="match status" value="1"/>
</dbReference>
<proteinExistence type="predicted"/>
<evidence type="ECO:0000256" key="3">
    <source>
        <dbReference type="ARBA" id="ARBA00022989"/>
    </source>
</evidence>
<reference evidence="6" key="1">
    <citation type="submission" date="2022-10" db="EMBL/GenBank/DDBJ databases">
        <title>Streptomyces beihaiensis sp. nov., a chitin degrading actinobacterium, isolated from shrimp pond soil.</title>
        <authorList>
            <person name="Xie J."/>
            <person name="Shen N."/>
        </authorList>
    </citation>
    <scope>NUCLEOTIDE SEQUENCE</scope>
    <source>
        <strain evidence="6">GXMU-J5</strain>
    </source>
</reference>
<organism evidence="6 7">
    <name type="scientific">Streptomyces beihaiensis</name>
    <dbReference type="NCBI Taxonomy" id="2984495"/>
    <lineage>
        <taxon>Bacteria</taxon>
        <taxon>Bacillati</taxon>
        <taxon>Actinomycetota</taxon>
        <taxon>Actinomycetes</taxon>
        <taxon>Kitasatosporales</taxon>
        <taxon>Streptomycetaceae</taxon>
        <taxon>Streptomyces</taxon>
    </lineage>
</organism>
<keyword evidence="3 5" id="KW-1133">Transmembrane helix</keyword>
<feature type="transmembrane region" description="Helical" evidence="5">
    <location>
        <begin position="144"/>
        <end position="167"/>
    </location>
</feature>
<feature type="transmembrane region" description="Helical" evidence="5">
    <location>
        <begin position="119"/>
        <end position="138"/>
    </location>
</feature>
<evidence type="ECO:0000313" key="7">
    <source>
        <dbReference type="Proteomes" id="UP001163064"/>
    </source>
</evidence>
<feature type="transmembrane region" description="Helical" evidence="5">
    <location>
        <begin position="281"/>
        <end position="300"/>
    </location>
</feature>
<accession>A0ABT3TMT2</accession>
<feature type="transmembrane region" description="Helical" evidence="5">
    <location>
        <begin position="88"/>
        <end position="107"/>
    </location>
</feature>
<feature type="transmembrane region" description="Helical" evidence="5">
    <location>
        <begin position="219"/>
        <end position="238"/>
    </location>
</feature>
<keyword evidence="4 5" id="KW-0472">Membrane</keyword>
<name>A0ABT3TMT2_9ACTN</name>
<feature type="transmembrane region" description="Helical" evidence="5">
    <location>
        <begin position="65"/>
        <end position="82"/>
    </location>
</feature>
<dbReference type="EMBL" id="JAPHNL010000002">
    <property type="protein sequence ID" value="MCX3058358.1"/>
    <property type="molecule type" value="Genomic_DNA"/>
</dbReference>
<feature type="transmembrane region" description="Helical" evidence="5">
    <location>
        <begin position="26"/>
        <end position="44"/>
    </location>
</feature>
<evidence type="ECO:0000313" key="6">
    <source>
        <dbReference type="EMBL" id="MCX3058358.1"/>
    </source>
</evidence>
<comment type="subcellular location">
    <subcellularLocation>
        <location evidence="1">Membrane</location>
        <topology evidence="1">Multi-pass membrane protein</topology>
    </subcellularLocation>
</comment>
<dbReference type="Pfam" id="PF03595">
    <property type="entry name" value="SLAC1"/>
    <property type="match status" value="1"/>
</dbReference>
<evidence type="ECO:0000256" key="5">
    <source>
        <dbReference type="SAM" id="Phobius"/>
    </source>
</evidence>
<dbReference type="RefSeq" id="WP_266595377.1">
    <property type="nucleotide sequence ID" value="NZ_JAPHNL010000002.1"/>
</dbReference>